<evidence type="ECO:0000313" key="4">
    <source>
        <dbReference type="Proteomes" id="UP000653480"/>
    </source>
</evidence>
<accession>A0A8H9GUY0</accession>
<dbReference type="Gene3D" id="1.50.10.10">
    <property type="match status" value="1"/>
</dbReference>
<comment type="caution">
    <text evidence="3">The sequence shown here is derived from an EMBL/GenBank/DDBJ whole genome shotgun (WGS) entry which is preliminary data.</text>
</comment>
<evidence type="ECO:0000313" key="3">
    <source>
        <dbReference type="EMBL" id="GGO01382.1"/>
    </source>
</evidence>
<dbReference type="InterPro" id="IPR045582">
    <property type="entry name" value="Trehalase-like_N"/>
</dbReference>
<proteinExistence type="predicted"/>
<name>A0A8H9GUY0_9ACTN</name>
<dbReference type="PANTHER" id="PTHR31616">
    <property type="entry name" value="TREHALASE"/>
    <property type="match status" value="1"/>
</dbReference>
<dbReference type="GO" id="GO:0015927">
    <property type="term" value="F:trehalase activity"/>
    <property type="evidence" value="ECO:0007669"/>
    <property type="project" value="TreeGrafter"/>
</dbReference>
<organism evidence="3 4">
    <name type="scientific">Microbispora bryophytorum</name>
    <dbReference type="NCBI Taxonomy" id="1460882"/>
    <lineage>
        <taxon>Bacteria</taxon>
        <taxon>Bacillati</taxon>
        <taxon>Actinomycetota</taxon>
        <taxon>Actinomycetes</taxon>
        <taxon>Streptosporangiales</taxon>
        <taxon>Streptosporangiaceae</taxon>
        <taxon>Microbispora</taxon>
    </lineage>
</organism>
<reference evidence="3" key="1">
    <citation type="journal article" date="2014" name="Int. J. Syst. Evol. Microbiol.">
        <title>Complete genome sequence of Corynebacterium casei LMG S-19264T (=DSM 44701T), isolated from a smear-ripened cheese.</title>
        <authorList>
            <consortium name="US DOE Joint Genome Institute (JGI-PGF)"/>
            <person name="Walter F."/>
            <person name="Albersmeier A."/>
            <person name="Kalinowski J."/>
            <person name="Ruckert C."/>
        </authorList>
    </citation>
    <scope>NUCLEOTIDE SEQUENCE</scope>
    <source>
        <strain evidence="3">CGMCC 4.7138</strain>
    </source>
</reference>
<dbReference type="InterPro" id="IPR012341">
    <property type="entry name" value="6hp_glycosidase-like_sf"/>
</dbReference>
<evidence type="ECO:0000259" key="1">
    <source>
        <dbReference type="Pfam" id="PF00723"/>
    </source>
</evidence>
<feature type="domain" description="Trehalase-like N-terminal" evidence="2">
    <location>
        <begin position="15"/>
        <end position="173"/>
    </location>
</feature>
<dbReference type="RefSeq" id="WP_208762345.1">
    <property type="nucleotide sequence ID" value="NZ_BMMN01000001.1"/>
</dbReference>
<dbReference type="Proteomes" id="UP000653480">
    <property type="component" value="Unassembled WGS sequence"/>
</dbReference>
<dbReference type="Pfam" id="PF19291">
    <property type="entry name" value="TREH_N"/>
    <property type="match status" value="1"/>
</dbReference>
<evidence type="ECO:0000259" key="2">
    <source>
        <dbReference type="Pfam" id="PF19291"/>
    </source>
</evidence>
<dbReference type="Pfam" id="PF00723">
    <property type="entry name" value="Glyco_hydro_15"/>
    <property type="match status" value="1"/>
</dbReference>
<keyword evidence="4" id="KW-1185">Reference proteome</keyword>
<dbReference type="SUPFAM" id="SSF48208">
    <property type="entry name" value="Six-hairpin glycosidases"/>
    <property type="match status" value="1"/>
</dbReference>
<gene>
    <name evidence="3" type="ORF">GCM10011574_09060</name>
</gene>
<dbReference type="AlphaFoldDB" id="A0A8H9GUY0"/>
<sequence length="637" mass="69474">MRAIDVFSGYRALMSTTPIADLALVSDRHSAGLISRDGSAEWLCFPRFDGPSVFARLLDDEAGHWAIRPAVPYETTRRYVPQTMVLETTFHTGSGTVVLTDALLTGPDDGGHRLGVGVPHLLARRVSGLGGEVPMEIEYRPRPEYGLIHPILSVVDGGVTARGGAEWLVLTTPVSLGIGGCSGYGVFTVREGETRHFGLHRSTLEEAPARVWDQAELAARLDHTIAAWQSWSSLHQAYDGPWCDLVHHSGRVLQALSFQPSGAIVAAATTSLPEWAGGERNWDYRYTWVRDASLTMGALWVAACPDEASDFFAFLTTAAPSLGKDRALQIMFSVCGEHDLSERTLPHLRGWRGSLPVRVGNDAWNQRQIDVYGELLDAAARLEHQIVDIDDDVRRFLIACADTAAERWTEKDQGIWEVRGEPRDFLYSKLMCWVALDRGIALVGLLHAQDRVESWRRTRAEIRDTLLREGWNDRVGAFTQSFGSDELDASALMVPIIGFLPADDPRVLATIDAVADRLTDDHGLVYRYRTEGGVDGLAGEEGAFLLCSFWLAQALAMSGQVGRAREAFERAAAYANDVGLLSEEIDPGSGELLGNFPQAFSHIGLINAAWAIDEAERTAPAGGAAGADRGKGDGQMA</sequence>
<dbReference type="InterPro" id="IPR011613">
    <property type="entry name" value="GH15-like"/>
</dbReference>
<reference evidence="3" key="2">
    <citation type="submission" date="2020-09" db="EMBL/GenBank/DDBJ databases">
        <authorList>
            <person name="Sun Q."/>
            <person name="Zhou Y."/>
        </authorList>
    </citation>
    <scope>NUCLEOTIDE SEQUENCE</scope>
    <source>
        <strain evidence="3">CGMCC 4.7138</strain>
    </source>
</reference>
<protein>
    <submittedName>
        <fullName evidence="3">Glucoamylase</fullName>
    </submittedName>
</protein>
<dbReference type="PANTHER" id="PTHR31616:SF10">
    <property type="entry name" value="TREHALASE"/>
    <property type="match status" value="1"/>
</dbReference>
<dbReference type="EMBL" id="BMMN01000001">
    <property type="protein sequence ID" value="GGO01382.1"/>
    <property type="molecule type" value="Genomic_DNA"/>
</dbReference>
<feature type="domain" description="GH15-like" evidence="1">
    <location>
        <begin position="255"/>
        <end position="610"/>
    </location>
</feature>
<dbReference type="GO" id="GO:0005993">
    <property type="term" value="P:trehalose catabolic process"/>
    <property type="evidence" value="ECO:0007669"/>
    <property type="project" value="TreeGrafter"/>
</dbReference>
<dbReference type="InterPro" id="IPR008928">
    <property type="entry name" value="6-hairpin_glycosidase_sf"/>
</dbReference>